<dbReference type="Proteomes" id="UP000545507">
    <property type="component" value="Unassembled WGS sequence"/>
</dbReference>
<reference evidence="9 10" key="1">
    <citation type="submission" date="2019-09" db="EMBL/GenBank/DDBJ databases">
        <title>Hydrogenophaga aromatica sp. nov., isolated from a para-xylene-degrading enrichment culture.</title>
        <authorList>
            <person name="Tancsics A."/>
            <person name="Banerjee S."/>
        </authorList>
    </citation>
    <scope>NUCLEOTIDE SEQUENCE [LARGE SCALE GENOMIC DNA]</scope>
    <source>
        <strain evidence="9 10">D2P1</strain>
    </source>
</reference>
<keyword evidence="10" id="KW-1185">Reference proteome</keyword>
<comment type="subcellular location">
    <subcellularLocation>
        <location evidence="1 7">Cell membrane</location>
        <topology evidence="1 7">Multi-pass membrane protein</topology>
    </subcellularLocation>
</comment>
<dbReference type="CDD" id="cd06261">
    <property type="entry name" value="TM_PBP2"/>
    <property type="match status" value="1"/>
</dbReference>
<dbReference type="PANTHER" id="PTHR30043:SF1">
    <property type="entry name" value="ABC TRANSPORT SYSTEM PERMEASE PROTEIN P69"/>
    <property type="match status" value="1"/>
</dbReference>
<keyword evidence="6 7" id="KW-0472">Membrane</keyword>
<dbReference type="InterPro" id="IPR000515">
    <property type="entry name" value="MetI-like"/>
</dbReference>
<dbReference type="EMBL" id="VYGV01000026">
    <property type="protein sequence ID" value="NWF48296.1"/>
    <property type="molecule type" value="Genomic_DNA"/>
</dbReference>
<dbReference type="InterPro" id="IPR005769">
    <property type="entry name" value="PhnE/PtxC"/>
</dbReference>
<keyword evidence="2 7" id="KW-0813">Transport</keyword>
<dbReference type="InterPro" id="IPR035906">
    <property type="entry name" value="MetI-like_sf"/>
</dbReference>
<dbReference type="GO" id="GO:0005886">
    <property type="term" value="C:plasma membrane"/>
    <property type="evidence" value="ECO:0007669"/>
    <property type="project" value="UniProtKB-SubCell"/>
</dbReference>
<comment type="caution">
    <text evidence="9">The sequence shown here is derived from an EMBL/GenBank/DDBJ whole genome shotgun (WGS) entry which is preliminary data.</text>
</comment>
<protein>
    <submittedName>
        <fullName evidence="9">Phosphonate ABC transporter, permease protein PhnE</fullName>
    </submittedName>
</protein>
<dbReference type="RefSeq" id="WP_177138849.1">
    <property type="nucleotide sequence ID" value="NZ_VYGV01000026.1"/>
</dbReference>
<dbReference type="Gene3D" id="1.10.3720.10">
    <property type="entry name" value="MetI-like"/>
    <property type="match status" value="1"/>
</dbReference>
<comment type="similarity">
    <text evidence="7">Belongs to the binding-protein-dependent transport system permease family.</text>
</comment>
<dbReference type="AlphaFoldDB" id="A0A7Y8H179"/>
<feature type="transmembrane region" description="Helical" evidence="7">
    <location>
        <begin position="135"/>
        <end position="158"/>
    </location>
</feature>
<proteinExistence type="inferred from homology"/>
<name>A0A7Y8H179_9BURK</name>
<organism evidence="9 10">
    <name type="scientific">Hydrogenophaga aromaticivorans</name>
    <dbReference type="NCBI Taxonomy" id="2610898"/>
    <lineage>
        <taxon>Bacteria</taxon>
        <taxon>Pseudomonadati</taxon>
        <taxon>Pseudomonadota</taxon>
        <taxon>Betaproteobacteria</taxon>
        <taxon>Burkholderiales</taxon>
        <taxon>Comamonadaceae</taxon>
        <taxon>Hydrogenophaga</taxon>
    </lineage>
</organism>
<evidence type="ECO:0000313" key="10">
    <source>
        <dbReference type="Proteomes" id="UP000545507"/>
    </source>
</evidence>
<dbReference type="GO" id="GO:0015416">
    <property type="term" value="F:ABC-type phosphonate transporter activity"/>
    <property type="evidence" value="ECO:0007669"/>
    <property type="project" value="InterPro"/>
</dbReference>
<feature type="transmembrane region" description="Helical" evidence="7">
    <location>
        <begin position="248"/>
        <end position="266"/>
    </location>
</feature>
<keyword evidence="4 7" id="KW-0812">Transmembrane</keyword>
<dbReference type="NCBIfam" id="TIGR01097">
    <property type="entry name" value="PhnE"/>
    <property type="match status" value="1"/>
</dbReference>
<feature type="transmembrane region" description="Helical" evidence="7">
    <location>
        <begin position="86"/>
        <end position="105"/>
    </location>
</feature>
<gene>
    <name evidence="9" type="primary">phnE</name>
    <name evidence="9" type="ORF">F3K02_24025</name>
</gene>
<evidence type="ECO:0000313" key="9">
    <source>
        <dbReference type="EMBL" id="NWF48296.1"/>
    </source>
</evidence>
<keyword evidence="5 7" id="KW-1133">Transmembrane helix</keyword>
<dbReference type="Pfam" id="PF00528">
    <property type="entry name" value="BPD_transp_1"/>
    <property type="match status" value="1"/>
</dbReference>
<evidence type="ECO:0000256" key="6">
    <source>
        <dbReference type="ARBA" id="ARBA00023136"/>
    </source>
</evidence>
<dbReference type="SUPFAM" id="SSF161098">
    <property type="entry name" value="MetI-like"/>
    <property type="match status" value="1"/>
</dbReference>
<evidence type="ECO:0000256" key="4">
    <source>
        <dbReference type="ARBA" id="ARBA00022692"/>
    </source>
</evidence>
<evidence type="ECO:0000256" key="5">
    <source>
        <dbReference type="ARBA" id="ARBA00022989"/>
    </source>
</evidence>
<evidence type="ECO:0000256" key="2">
    <source>
        <dbReference type="ARBA" id="ARBA00022448"/>
    </source>
</evidence>
<accession>A0A7Y8H179</accession>
<feature type="domain" description="ABC transmembrane type-1" evidence="8">
    <location>
        <begin position="82"/>
        <end position="263"/>
    </location>
</feature>
<keyword evidence="3" id="KW-1003">Cell membrane</keyword>
<dbReference type="PROSITE" id="PS50928">
    <property type="entry name" value="ABC_TM1"/>
    <property type="match status" value="1"/>
</dbReference>
<evidence type="ECO:0000256" key="7">
    <source>
        <dbReference type="RuleBase" id="RU363032"/>
    </source>
</evidence>
<feature type="transmembrane region" description="Helical" evidence="7">
    <location>
        <begin position="221"/>
        <end position="242"/>
    </location>
</feature>
<evidence type="ECO:0000259" key="8">
    <source>
        <dbReference type="PROSITE" id="PS50928"/>
    </source>
</evidence>
<dbReference type="PANTHER" id="PTHR30043">
    <property type="entry name" value="PHOSPHONATES TRANSPORT SYSTEM PERMEASE PROTEIN"/>
    <property type="match status" value="1"/>
</dbReference>
<evidence type="ECO:0000256" key="1">
    <source>
        <dbReference type="ARBA" id="ARBA00004651"/>
    </source>
</evidence>
<evidence type="ECO:0000256" key="3">
    <source>
        <dbReference type="ARBA" id="ARBA00022475"/>
    </source>
</evidence>
<sequence length="275" mass="29157">MNKPQAANQTYRLPPPLFSARCKACWFSAGLLVLVVASFWSLDLQWAQFLSLEAAQSMGRFLAEFVPPDTAPEFLKKVALGTWETLAMSALGTLLAALAGLALALPASRLHEGDAAHGRTPTRLLLNALRSIPELVWAALLLISAGLGPFAGTLALALHTTGVLGRLFAEAIENAPPGPGDALRAQGVGNGRVFLYATLPQVLPQLMSYTLYRWENNIRAAAVLGVVGAGGLGQLLAFHMGLFHMGKTATILAAMLLLVAFVDAASHGSRRLLTR</sequence>